<keyword evidence="2" id="KW-1185">Reference proteome</keyword>
<dbReference type="EMBL" id="VRLW01000001">
    <property type="protein sequence ID" value="KAA1261270.1"/>
    <property type="molecule type" value="Genomic_DNA"/>
</dbReference>
<evidence type="ECO:0000313" key="2">
    <source>
        <dbReference type="Proteomes" id="UP000322699"/>
    </source>
</evidence>
<protein>
    <submittedName>
        <fullName evidence="1">Uncharacterized protein</fullName>
    </submittedName>
</protein>
<name>A0A5B1CNV2_9BACT</name>
<accession>A0A5B1CNV2</accession>
<dbReference type="AlphaFoldDB" id="A0A5B1CNV2"/>
<organism evidence="1 2">
    <name type="scientific">Rubripirellula obstinata</name>
    <dbReference type="NCBI Taxonomy" id="406547"/>
    <lineage>
        <taxon>Bacteria</taxon>
        <taxon>Pseudomonadati</taxon>
        <taxon>Planctomycetota</taxon>
        <taxon>Planctomycetia</taxon>
        <taxon>Pirellulales</taxon>
        <taxon>Pirellulaceae</taxon>
        <taxon>Rubripirellula</taxon>
    </lineage>
</organism>
<reference evidence="1 2" key="1">
    <citation type="submission" date="2019-08" db="EMBL/GenBank/DDBJ databases">
        <title>Deep-cultivation of Planctomycetes and their phenomic and genomic characterization uncovers novel biology.</title>
        <authorList>
            <person name="Wiegand S."/>
            <person name="Jogler M."/>
            <person name="Boedeker C."/>
            <person name="Pinto D."/>
            <person name="Vollmers J."/>
            <person name="Rivas-Marin E."/>
            <person name="Kohn T."/>
            <person name="Peeters S.H."/>
            <person name="Heuer A."/>
            <person name="Rast P."/>
            <person name="Oberbeckmann S."/>
            <person name="Bunk B."/>
            <person name="Jeske O."/>
            <person name="Meyerdierks A."/>
            <person name="Storesund J.E."/>
            <person name="Kallscheuer N."/>
            <person name="Luecker S."/>
            <person name="Lage O.M."/>
            <person name="Pohl T."/>
            <person name="Merkel B.J."/>
            <person name="Hornburger P."/>
            <person name="Mueller R.-W."/>
            <person name="Bruemmer F."/>
            <person name="Labrenz M."/>
            <person name="Spormann A.M."/>
            <person name="Op Den Camp H."/>
            <person name="Overmann J."/>
            <person name="Amann R."/>
            <person name="Jetten M.S.M."/>
            <person name="Mascher T."/>
            <person name="Medema M.H."/>
            <person name="Devos D.P."/>
            <person name="Kaster A.-K."/>
            <person name="Ovreas L."/>
            <person name="Rohde M."/>
            <person name="Galperin M.Y."/>
            <person name="Jogler C."/>
        </authorList>
    </citation>
    <scope>NUCLEOTIDE SEQUENCE [LARGE SCALE GENOMIC DNA]</scope>
    <source>
        <strain evidence="1 2">LF1</strain>
    </source>
</reference>
<comment type="caution">
    <text evidence="1">The sequence shown here is derived from an EMBL/GenBank/DDBJ whole genome shotgun (WGS) entry which is preliminary data.</text>
</comment>
<dbReference type="Proteomes" id="UP000322699">
    <property type="component" value="Unassembled WGS sequence"/>
</dbReference>
<sequence length="74" mass="7644">MLSATVSRQLGQIVVSPQAIADRTNISNDDEQATIAVGVSGNGRAQVQLQVGIDANNAHAGRHCTTVVMTVTAN</sequence>
<gene>
    <name evidence="1" type="ORF">LF1_38160</name>
</gene>
<proteinExistence type="predicted"/>
<evidence type="ECO:0000313" key="1">
    <source>
        <dbReference type="EMBL" id="KAA1261270.1"/>
    </source>
</evidence>